<dbReference type="EMBL" id="JAESND010000005">
    <property type="protein sequence ID" value="MBM3116500.1"/>
    <property type="molecule type" value="Genomic_DNA"/>
</dbReference>
<evidence type="ECO:0008006" key="4">
    <source>
        <dbReference type="Google" id="ProtNLM"/>
    </source>
</evidence>
<evidence type="ECO:0000313" key="2">
    <source>
        <dbReference type="EMBL" id="MBM3116500.1"/>
    </source>
</evidence>
<proteinExistence type="predicted"/>
<keyword evidence="3" id="KW-1185">Reference proteome</keyword>
<protein>
    <recommendedName>
        <fullName evidence="4">PH domain-containing protein</fullName>
    </recommendedName>
</protein>
<feature type="transmembrane region" description="Helical" evidence="1">
    <location>
        <begin position="12"/>
        <end position="28"/>
    </location>
</feature>
<evidence type="ECO:0000256" key="1">
    <source>
        <dbReference type="SAM" id="Phobius"/>
    </source>
</evidence>
<reference evidence="2 3" key="1">
    <citation type="submission" date="2021-01" db="EMBL/GenBank/DDBJ databases">
        <title>Draft Genome Sequence and Polyhydroxyalkanoate Biosynthetic Potential of Jeongeupia naejangsanensis Type Strain DSM 24253.</title>
        <authorList>
            <person name="Turrini P."/>
            <person name="Artuso I."/>
            <person name="Lugli G.A."/>
            <person name="Frangipani E."/>
            <person name="Ventura M."/>
            <person name="Visca P."/>
        </authorList>
    </citation>
    <scope>NUCLEOTIDE SEQUENCE [LARGE SCALE GENOMIC DNA]</scope>
    <source>
        <strain evidence="2 3">DSM 24253</strain>
    </source>
</reference>
<feature type="transmembrane region" description="Helical" evidence="1">
    <location>
        <begin position="40"/>
        <end position="59"/>
    </location>
</feature>
<gene>
    <name evidence="2" type="ORF">JMJ54_11720</name>
</gene>
<dbReference type="RefSeq" id="WP_203538745.1">
    <property type="nucleotide sequence ID" value="NZ_JAESND010000005.1"/>
</dbReference>
<name>A0ABS2BM33_9NEIS</name>
<organism evidence="2 3">
    <name type="scientific">Jeongeupia naejangsanensis</name>
    <dbReference type="NCBI Taxonomy" id="613195"/>
    <lineage>
        <taxon>Bacteria</taxon>
        <taxon>Pseudomonadati</taxon>
        <taxon>Pseudomonadota</taxon>
        <taxon>Betaproteobacteria</taxon>
        <taxon>Neisseriales</taxon>
        <taxon>Chitinibacteraceae</taxon>
        <taxon>Jeongeupia</taxon>
    </lineage>
</organism>
<dbReference type="Proteomes" id="UP000809431">
    <property type="component" value="Unassembled WGS sequence"/>
</dbReference>
<keyword evidence="1" id="KW-0472">Membrane</keyword>
<sequence length="159" mass="17708">MAAFVARDATRPGWWIAGAVLVLAAWWGQPLIAPDHFERAFFGLFWYTMLALAAVFWALPSERRFTGSDFVRRTMLLGVLPVYTRSEPVSAYRQVVLETDPNVVGPDTLWVLVEGDGGRRFAFMHRRATRRGRERQLGLAKALAEASGLPFAGEVLDAG</sequence>
<keyword evidence="1" id="KW-0812">Transmembrane</keyword>
<keyword evidence="1" id="KW-1133">Transmembrane helix</keyword>
<accession>A0ABS2BM33</accession>
<evidence type="ECO:0000313" key="3">
    <source>
        <dbReference type="Proteomes" id="UP000809431"/>
    </source>
</evidence>
<comment type="caution">
    <text evidence="2">The sequence shown here is derived from an EMBL/GenBank/DDBJ whole genome shotgun (WGS) entry which is preliminary data.</text>
</comment>